<dbReference type="GO" id="GO:0070522">
    <property type="term" value="C:ERCC4-ERCC1 complex"/>
    <property type="evidence" value="ECO:0007669"/>
    <property type="project" value="TreeGrafter"/>
</dbReference>
<dbReference type="SUPFAM" id="SSF52980">
    <property type="entry name" value="Restriction endonuclease-like"/>
    <property type="match status" value="1"/>
</dbReference>
<dbReference type="EMBL" id="QKWP01001526">
    <property type="protein sequence ID" value="RIB08303.1"/>
    <property type="molecule type" value="Genomic_DNA"/>
</dbReference>
<evidence type="ECO:0000259" key="9">
    <source>
        <dbReference type="Pfam" id="PF03834"/>
    </source>
</evidence>
<dbReference type="InterPro" id="IPR010994">
    <property type="entry name" value="RuvA_2-like"/>
</dbReference>
<dbReference type="Pfam" id="PF14520">
    <property type="entry name" value="HHH_5"/>
    <property type="match status" value="1"/>
</dbReference>
<evidence type="ECO:0000256" key="4">
    <source>
        <dbReference type="ARBA" id="ARBA00023125"/>
    </source>
</evidence>
<evidence type="ECO:0000256" key="1">
    <source>
        <dbReference type="ARBA" id="ARBA00004123"/>
    </source>
</evidence>
<dbReference type="InterPro" id="IPR020568">
    <property type="entry name" value="Ribosomal_Su5_D2-typ_SF"/>
</dbReference>
<feature type="domain" description="Impact N-terminal" evidence="8">
    <location>
        <begin position="26"/>
        <end position="130"/>
    </location>
</feature>
<evidence type="ECO:0000256" key="6">
    <source>
        <dbReference type="ARBA" id="ARBA00023242"/>
    </source>
</evidence>
<dbReference type="SUPFAM" id="SSF54211">
    <property type="entry name" value="Ribosomal protein S5 domain 2-like"/>
    <property type="match status" value="1"/>
</dbReference>
<dbReference type="GO" id="GO:0000110">
    <property type="term" value="C:nucleotide-excision repair factor 1 complex"/>
    <property type="evidence" value="ECO:0007669"/>
    <property type="project" value="TreeGrafter"/>
</dbReference>
<dbReference type="InterPro" id="IPR047260">
    <property type="entry name" value="ERCC1-like_central_dom"/>
</dbReference>
<keyword evidence="10" id="KW-0255">Endonuclease</keyword>
<dbReference type="PANTHER" id="PTHR12749:SF0">
    <property type="entry name" value="DNA EXCISION REPAIR PROTEIN ERCC-1"/>
    <property type="match status" value="1"/>
</dbReference>
<keyword evidence="5" id="KW-0234">DNA repair</keyword>
<dbReference type="GO" id="GO:0070914">
    <property type="term" value="P:UV-damage excision repair"/>
    <property type="evidence" value="ECO:0007669"/>
    <property type="project" value="TreeGrafter"/>
</dbReference>
<dbReference type="AlphaFoldDB" id="A0A397ULQ2"/>
<evidence type="ECO:0000313" key="10">
    <source>
        <dbReference type="EMBL" id="RIB08303.1"/>
    </source>
</evidence>
<dbReference type="InterPro" id="IPR001498">
    <property type="entry name" value="Impact_N"/>
</dbReference>
<dbReference type="GO" id="GO:0006289">
    <property type="term" value="P:nucleotide-excision repair"/>
    <property type="evidence" value="ECO:0007669"/>
    <property type="project" value="UniProtKB-ARBA"/>
</dbReference>
<keyword evidence="3" id="KW-0227">DNA damage</keyword>
<evidence type="ECO:0000256" key="5">
    <source>
        <dbReference type="ARBA" id="ARBA00023204"/>
    </source>
</evidence>
<dbReference type="STRING" id="44941.A0A397ULQ2"/>
<dbReference type="GO" id="GO:0003697">
    <property type="term" value="F:single-stranded DNA binding"/>
    <property type="evidence" value="ECO:0007669"/>
    <property type="project" value="TreeGrafter"/>
</dbReference>
<dbReference type="InterPro" id="IPR011335">
    <property type="entry name" value="Restrct_endonuc-II-like"/>
</dbReference>
<dbReference type="SUPFAM" id="SSF47781">
    <property type="entry name" value="RuvA domain 2-like"/>
    <property type="match status" value="1"/>
</dbReference>
<feature type="domain" description="ERCC1-like central" evidence="9">
    <location>
        <begin position="156"/>
        <end position="269"/>
    </location>
</feature>
<gene>
    <name evidence="10" type="ORF">C2G38_360107</name>
</gene>
<comment type="similarity">
    <text evidence="2">Belongs to the ERCC1/RAD10/SWI10 family.</text>
</comment>
<dbReference type="Proteomes" id="UP000266673">
    <property type="component" value="Unassembled WGS sequence"/>
</dbReference>
<sequence>MSGELSESSTESTPTNIYHSSRIKDRRSIFVAHAKRVETKQEVDSFLNHIKIEEKNATHNVLAFRLESSDGTIIEESDDDGEKHAGERVLNLLKTLDAKNVAVIVTRWFGGISLGPVRFEHIVKCAREVLDQGPLLSKRGSTSSTSSSTRSISSNTILVNGCQRGNPILQFIRNVPWEYSEIVPDYLLGQTTCALFLSLKYHRLHPEYIFNRMEKIAHQYILRILLILVDIESHQESIRELTKLCIVNNFTIILAWSQEEAGRYLETYKMFEYKSPEMIMEKVENDYLAKLTHCLTQIRSVNKTDVVTLSSSFGSLKRIMNASSDELAMCPGLGEQKIKRIKEAFEQPFLTHKNPNE</sequence>
<dbReference type="GO" id="GO:0006302">
    <property type="term" value="P:double-strand break repair"/>
    <property type="evidence" value="ECO:0007669"/>
    <property type="project" value="UniProtKB-ARBA"/>
</dbReference>
<evidence type="ECO:0000256" key="7">
    <source>
        <dbReference type="ARBA" id="ARBA00071993"/>
    </source>
</evidence>
<evidence type="ECO:0000256" key="3">
    <source>
        <dbReference type="ARBA" id="ARBA00022763"/>
    </source>
</evidence>
<evidence type="ECO:0000259" key="8">
    <source>
        <dbReference type="Pfam" id="PF01205"/>
    </source>
</evidence>
<accession>A0A397ULQ2</accession>
<dbReference type="PANTHER" id="PTHR12749">
    <property type="entry name" value="EXCISION REPAIR CROSS-COMPLEMENTING 1 ERCC1"/>
    <property type="match status" value="1"/>
</dbReference>
<dbReference type="InterPro" id="IPR004579">
    <property type="entry name" value="ERCC1/RAD10/SWI10"/>
</dbReference>
<keyword evidence="6" id="KW-0539">Nucleus</keyword>
<comment type="caution">
    <text evidence="10">The sequence shown here is derived from an EMBL/GenBank/DDBJ whole genome shotgun (WGS) entry which is preliminary data.</text>
</comment>
<dbReference type="Gene3D" id="3.40.50.10130">
    <property type="match status" value="1"/>
</dbReference>
<evidence type="ECO:0000256" key="2">
    <source>
        <dbReference type="ARBA" id="ARBA00008283"/>
    </source>
</evidence>
<dbReference type="GO" id="GO:0003684">
    <property type="term" value="F:damaged DNA binding"/>
    <property type="evidence" value="ECO:0007669"/>
    <property type="project" value="InterPro"/>
</dbReference>
<dbReference type="FunFam" id="1.10.150.20:FF:000017">
    <property type="entry name" value="DNA excision repair protein ERCC-1"/>
    <property type="match status" value="1"/>
</dbReference>
<name>A0A397ULQ2_9GLOM</name>
<dbReference type="OrthoDB" id="10262814at2759"/>
<dbReference type="GO" id="GO:0004519">
    <property type="term" value="F:endonuclease activity"/>
    <property type="evidence" value="ECO:0007669"/>
    <property type="project" value="UniProtKB-KW"/>
</dbReference>
<dbReference type="Gene3D" id="3.30.230.30">
    <property type="entry name" value="Impact, N-terminal domain"/>
    <property type="match status" value="1"/>
</dbReference>
<comment type="subcellular location">
    <subcellularLocation>
        <location evidence="1">Nucleus</location>
    </subcellularLocation>
</comment>
<dbReference type="NCBIfam" id="TIGR00597">
    <property type="entry name" value="rad10"/>
    <property type="match status" value="1"/>
</dbReference>
<dbReference type="Pfam" id="PF01205">
    <property type="entry name" value="Impact_N"/>
    <property type="match status" value="1"/>
</dbReference>
<protein>
    <recommendedName>
        <fullName evidence="7">DNA excision repair protein ERCC-1</fullName>
    </recommendedName>
</protein>
<dbReference type="FunFam" id="3.40.50.10130:FF:000001">
    <property type="entry name" value="DNA excision repair protein ERCC-1"/>
    <property type="match status" value="1"/>
</dbReference>
<dbReference type="GO" id="GO:0006312">
    <property type="term" value="P:mitotic recombination"/>
    <property type="evidence" value="ECO:0007669"/>
    <property type="project" value="TreeGrafter"/>
</dbReference>
<keyword evidence="10" id="KW-0378">Hydrolase</keyword>
<proteinExistence type="inferred from homology"/>
<reference evidence="10 11" key="1">
    <citation type="submission" date="2018-06" db="EMBL/GenBank/DDBJ databases">
        <title>Comparative genomics reveals the genomic features of Rhizophagus irregularis, R. cerebriforme, R. diaphanum and Gigaspora rosea, and their symbiotic lifestyle signature.</title>
        <authorList>
            <person name="Morin E."/>
            <person name="San Clemente H."/>
            <person name="Chen E.C.H."/>
            <person name="De La Providencia I."/>
            <person name="Hainaut M."/>
            <person name="Kuo A."/>
            <person name="Kohler A."/>
            <person name="Murat C."/>
            <person name="Tang N."/>
            <person name="Roy S."/>
            <person name="Loubradou J."/>
            <person name="Henrissat B."/>
            <person name="Grigoriev I.V."/>
            <person name="Corradi N."/>
            <person name="Roux C."/>
            <person name="Martin F.M."/>
        </authorList>
    </citation>
    <scope>NUCLEOTIDE SEQUENCE [LARGE SCALE GENOMIC DNA]</scope>
    <source>
        <strain evidence="10 11">DAOM 194757</strain>
    </source>
</reference>
<dbReference type="InterPro" id="IPR036956">
    <property type="entry name" value="Impact_N_sf"/>
</dbReference>
<evidence type="ECO:0000313" key="11">
    <source>
        <dbReference type="Proteomes" id="UP000266673"/>
    </source>
</evidence>
<organism evidence="10 11">
    <name type="scientific">Gigaspora rosea</name>
    <dbReference type="NCBI Taxonomy" id="44941"/>
    <lineage>
        <taxon>Eukaryota</taxon>
        <taxon>Fungi</taxon>
        <taxon>Fungi incertae sedis</taxon>
        <taxon>Mucoromycota</taxon>
        <taxon>Glomeromycotina</taxon>
        <taxon>Glomeromycetes</taxon>
        <taxon>Diversisporales</taxon>
        <taxon>Gigasporaceae</taxon>
        <taxon>Gigaspora</taxon>
    </lineage>
</organism>
<keyword evidence="11" id="KW-1185">Reference proteome</keyword>
<keyword evidence="4" id="KW-0238">DNA-binding</keyword>
<dbReference type="CDD" id="cd22325">
    <property type="entry name" value="ERCC1_C-like"/>
    <property type="match status" value="1"/>
</dbReference>
<dbReference type="Pfam" id="PF03834">
    <property type="entry name" value="Rad10"/>
    <property type="match status" value="1"/>
</dbReference>
<dbReference type="Gene3D" id="1.10.150.20">
    <property type="entry name" value="5' to 3' exonuclease, C-terminal subdomain"/>
    <property type="match status" value="1"/>
</dbReference>
<keyword evidence="10" id="KW-0540">Nuclease</keyword>